<dbReference type="Gene3D" id="3.40.630.30">
    <property type="match status" value="1"/>
</dbReference>
<keyword evidence="3" id="KW-1185">Reference proteome</keyword>
<protein>
    <recommendedName>
        <fullName evidence="1">N-acetyltransferase domain-containing protein</fullName>
    </recommendedName>
</protein>
<evidence type="ECO:0000313" key="2">
    <source>
        <dbReference type="EMBL" id="OTN76605.1"/>
    </source>
</evidence>
<evidence type="ECO:0000313" key="3">
    <source>
        <dbReference type="Proteomes" id="UP000195043"/>
    </source>
</evidence>
<accession>A0A242A6E1</accession>
<dbReference type="GO" id="GO:0016747">
    <property type="term" value="F:acyltransferase activity, transferring groups other than amino-acyl groups"/>
    <property type="evidence" value="ECO:0007669"/>
    <property type="project" value="InterPro"/>
</dbReference>
<evidence type="ECO:0000259" key="1">
    <source>
        <dbReference type="PROSITE" id="PS51186"/>
    </source>
</evidence>
<dbReference type="InterPro" id="IPR000182">
    <property type="entry name" value="GNAT_dom"/>
</dbReference>
<dbReference type="RefSeq" id="WP_373404589.1">
    <property type="nucleotide sequence ID" value="NZ_NGKU01000001.1"/>
</dbReference>
<dbReference type="Pfam" id="PF00583">
    <property type="entry name" value="Acetyltransf_1"/>
    <property type="match status" value="1"/>
</dbReference>
<gene>
    <name evidence="2" type="ORF">A5886_001683</name>
</gene>
<dbReference type="PROSITE" id="PS51186">
    <property type="entry name" value="GNAT"/>
    <property type="match status" value="1"/>
</dbReference>
<dbReference type="Proteomes" id="UP000195043">
    <property type="component" value="Unassembled WGS sequence"/>
</dbReference>
<dbReference type="STRING" id="1834191.A5886_001683"/>
<name>A0A242A6E1_9ENTE</name>
<sequence length="176" mass="19541">MTLFKLRKATIADLPDMMQLIAEGIAALGVQGSPQWQNGYGPTEEKIKEDILKQESYLLTFEDEIAAAAALVSGNDPVYTAIQGGKWVGEGPYLSIHRVVVNTRFKGQRLSAKLLQELEEVAREKQIFDLRIDTYQANTAMQRNISAAGYTFCGHIAFPIPHGERLAYQKLLSPTD</sequence>
<dbReference type="InterPro" id="IPR016181">
    <property type="entry name" value="Acyl_CoA_acyltransferase"/>
</dbReference>
<organism evidence="2 3">
    <name type="scientific">Candidatus Enterococcus testudinis</name>
    <dbReference type="NCBI Taxonomy" id="1834191"/>
    <lineage>
        <taxon>Bacteria</taxon>
        <taxon>Bacillati</taxon>
        <taxon>Bacillota</taxon>
        <taxon>Bacilli</taxon>
        <taxon>Lactobacillales</taxon>
        <taxon>Enterococcaceae</taxon>
        <taxon>Enterococcus</taxon>
    </lineage>
</organism>
<reference evidence="2 3" key="1">
    <citation type="submission" date="2017-05" db="EMBL/GenBank/DDBJ databases">
        <title>The Genome Sequence of Enterococcus sp. 8G7_MSG3316.</title>
        <authorList>
            <consortium name="The Broad Institute Genomics Platform"/>
            <consortium name="The Broad Institute Genomic Center for Infectious Diseases"/>
            <person name="Earl A."/>
            <person name="Manson A."/>
            <person name="Schwartman J."/>
            <person name="Gilmore M."/>
            <person name="Abouelleil A."/>
            <person name="Cao P."/>
            <person name="Chapman S."/>
            <person name="Cusick C."/>
            <person name="Shea T."/>
            <person name="Young S."/>
            <person name="Neafsey D."/>
            <person name="Nusbaum C."/>
            <person name="Birren B."/>
        </authorList>
    </citation>
    <scope>NUCLEOTIDE SEQUENCE [LARGE SCALE GENOMIC DNA]</scope>
    <source>
        <strain evidence="2 3">8G7_MSG3316</strain>
    </source>
</reference>
<proteinExistence type="predicted"/>
<dbReference type="AlphaFoldDB" id="A0A242A6E1"/>
<feature type="domain" description="N-acetyltransferase" evidence="1">
    <location>
        <begin position="4"/>
        <end position="173"/>
    </location>
</feature>
<dbReference type="CDD" id="cd04301">
    <property type="entry name" value="NAT_SF"/>
    <property type="match status" value="1"/>
</dbReference>
<dbReference type="EMBL" id="NGKU01000001">
    <property type="protein sequence ID" value="OTN76605.1"/>
    <property type="molecule type" value="Genomic_DNA"/>
</dbReference>
<comment type="caution">
    <text evidence="2">The sequence shown here is derived from an EMBL/GenBank/DDBJ whole genome shotgun (WGS) entry which is preliminary data.</text>
</comment>
<dbReference type="SUPFAM" id="SSF55729">
    <property type="entry name" value="Acyl-CoA N-acyltransferases (Nat)"/>
    <property type="match status" value="1"/>
</dbReference>